<accession>A0A0L0SR93</accession>
<dbReference type="InterPro" id="IPR053248">
    <property type="entry name" value="Zinc_finger_MYND_domain"/>
</dbReference>
<dbReference type="VEuPathDB" id="FungiDB:AMAG_19394"/>
<evidence type="ECO:0000256" key="1">
    <source>
        <dbReference type="SAM" id="MobiDB-lite"/>
    </source>
</evidence>
<dbReference type="OrthoDB" id="674604at2759"/>
<dbReference type="SUPFAM" id="SSF48452">
    <property type="entry name" value="TPR-like"/>
    <property type="match status" value="1"/>
</dbReference>
<dbReference type="EMBL" id="GG745346">
    <property type="protein sequence ID" value="KNE64894.1"/>
    <property type="molecule type" value="Genomic_DNA"/>
</dbReference>
<dbReference type="Gene3D" id="1.25.40.10">
    <property type="entry name" value="Tetratricopeptide repeat domain"/>
    <property type="match status" value="1"/>
</dbReference>
<gene>
    <name evidence="2" type="ORF">AMAG_19394</name>
</gene>
<name>A0A0L0SR93_ALLM3</name>
<sequence length="245" mass="26873">MADRTYDRDAMPPHRAYHAHMPSTTTTTVTSTYPGMGPAPPPARNVDPATWAVSDPTWTVAPQSEQVAWWTSEQQQQQQQQPQRQHQCAATGRAHAYNQAEEYLASAKWALVKSPSSNLAVQAKLARNFGLLYHSRHQSRDAAAYLARAIFYASQHLGDPDHIHVAGAYFQLGQVFADDNKVPAATAAFGRVLGMWARWVRRLVAEASAVTAEGSTAAPVVPWSEQVANMLGAFHSRSSLFNGVH</sequence>
<feature type="region of interest" description="Disordered" evidence="1">
    <location>
        <begin position="1"/>
        <end position="47"/>
    </location>
</feature>
<dbReference type="InterPro" id="IPR011990">
    <property type="entry name" value="TPR-like_helical_dom_sf"/>
</dbReference>
<proteinExistence type="predicted"/>
<evidence type="ECO:0000313" key="2">
    <source>
        <dbReference type="EMBL" id="KNE64894.1"/>
    </source>
</evidence>
<dbReference type="PANTHER" id="PTHR46533:SF1">
    <property type="entry name" value="ZINC FINGER MYND DOMAIN-CONTAINING PROTEIN 12"/>
    <property type="match status" value="1"/>
</dbReference>
<reference evidence="3" key="2">
    <citation type="submission" date="2009-11" db="EMBL/GenBank/DDBJ databases">
        <title>The Genome Sequence of Allomyces macrogynus strain ATCC 38327.</title>
        <authorList>
            <consortium name="The Broad Institute Genome Sequencing Platform"/>
            <person name="Russ C."/>
            <person name="Cuomo C."/>
            <person name="Shea T."/>
            <person name="Young S.K."/>
            <person name="Zeng Q."/>
            <person name="Koehrsen M."/>
            <person name="Haas B."/>
            <person name="Borodovsky M."/>
            <person name="Guigo R."/>
            <person name="Alvarado L."/>
            <person name="Berlin A."/>
            <person name="Borenstein D."/>
            <person name="Chen Z."/>
            <person name="Engels R."/>
            <person name="Freedman E."/>
            <person name="Gellesch M."/>
            <person name="Goldberg J."/>
            <person name="Griggs A."/>
            <person name="Gujja S."/>
            <person name="Heiman D."/>
            <person name="Hepburn T."/>
            <person name="Howarth C."/>
            <person name="Jen D."/>
            <person name="Larson L."/>
            <person name="Lewis B."/>
            <person name="Mehta T."/>
            <person name="Park D."/>
            <person name="Pearson M."/>
            <person name="Roberts A."/>
            <person name="Saif S."/>
            <person name="Shenoy N."/>
            <person name="Sisk P."/>
            <person name="Stolte C."/>
            <person name="Sykes S."/>
            <person name="Walk T."/>
            <person name="White J."/>
            <person name="Yandava C."/>
            <person name="Burger G."/>
            <person name="Gray M.W."/>
            <person name="Holland P.W.H."/>
            <person name="King N."/>
            <person name="Lang F.B.F."/>
            <person name="Roger A.J."/>
            <person name="Ruiz-Trillo I."/>
            <person name="Lander E."/>
            <person name="Nusbaum C."/>
        </authorList>
    </citation>
    <scope>NUCLEOTIDE SEQUENCE [LARGE SCALE GENOMIC DNA]</scope>
    <source>
        <strain evidence="3">ATCC 38327</strain>
    </source>
</reference>
<dbReference type="Proteomes" id="UP000054350">
    <property type="component" value="Unassembled WGS sequence"/>
</dbReference>
<dbReference type="AlphaFoldDB" id="A0A0L0SR93"/>
<protein>
    <submittedName>
        <fullName evidence="2">Uncharacterized protein</fullName>
    </submittedName>
</protein>
<feature type="compositionally biased region" description="Basic and acidic residues" evidence="1">
    <location>
        <begin position="1"/>
        <end position="12"/>
    </location>
</feature>
<reference evidence="2 3" key="1">
    <citation type="submission" date="2009-11" db="EMBL/GenBank/DDBJ databases">
        <title>Annotation of Allomyces macrogynus ATCC 38327.</title>
        <authorList>
            <consortium name="The Broad Institute Genome Sequencing Platform"/>
            <person name="Russ C."/>
            <person name="Cuomo C."/>
            <person name="Burger G."/>
            <person name="Gray M.W."/>
            <person name="Holland P.W.H."/>
            <person name="King N."/>
            <person name="Lang F.B.F."/>
            <person name="Roger A.J."/>
            <person name="Ruiz-Trillo I."/>
            <person name="Young S.K."/>
            <person name="Zeng Q."/>
            <person name="Gargeya S."/>
            <person name="Fitzgerald M."/>
            <person name="Haas B."/>
            <person name="Abouelleil A."/>
            <person name="Alvarado L."/>
            <person name="Arachchi H.M."/>
            <person name="Berlin A."/>
            <person name="Chapman S.B."/>
            <person name="Gearin G."/>
            <person name="Goldberg J."/>
            <person name="Griggs A."/>
            <person name="Gujja S."/>
            <person name="Hansen M."/>
            <person name="Heiman D."/>
            <person name="Howarth C."/>
            <person name="Larimer J."/>
            <person name="Lui A."/>
            <person name="MacDonald P.J.P."/>
            <person name="McCowen C."/>
            <person name="Montmayeur A."/>
            <person name="Murphy C."/>
            <person name="Neiman D."/>
            <person name="Pearson M."/>
            <person name="Priest M."/>
            <person name="Roberts A."/>
            <person name="Saif S."/>
            <person name="Shea T."/>
            <person name="Sisk P."/>
            <person name="Stolte C."/>
            <person name="Sykes S."/>
            <person name="Wortman J."/>
            <person name="Nusbaum C."/>
            <person name="Birren B."/>
        </authorList>
    </citation>
    <scope>NUCLEOTIDE SEQUENCE [LARGE SCALE GENOMIC DNA]</scope>
    <source>
        <strain evidence="2 3">ATCC 38327</strain>
    </source>
</reference>
<organism evidence="2 3">
    <name type="scientific">Allomyces macrogynus (strain ATCC 38327)</name>
    <name type="common">Allomyces javanicus var. macrogynus</name>
    <dbReference type="NCBI Taxonomy" id="578462"/>
    <lineage>
        <taxon>Eukaryota</taxon>
        <taxon>Fungi</taxon>
        <taxon>Fungi incertae sedis</taxon>
        <taxon>Blastocladiomycota</taxon>
        <taxon>Blastocladiomycetes</taxon>
        <taxon>Blastocladiales</taxon>
        <taxon>Blastocladiaceae</taxon>
        <taxon>Allomyces</taxon>
    </lineage>
</organism>
<feature type="compositionally biased region" description="Low complexity" evidence="1">
    <location>
        <begin position="23"/>
        <end position="32"/>
    </location>
</feature>
<dbReference type="PANTHER" id="PTHR46533">
    <property type="entry name" value="ZINC FINGER MYND DOMAIN-CONTAINING PROTEIN 12"/>
    <property type="match status" value="1"/>
</dbReference>
<evidence type="ECO:0000313" key="3">
    <source>
        <dbReference type="Proteomes" id="UP000054350"/>
    </source>
</evidence>
<keyword evidence="3" id="KW-1185">Reference proteome</keyword>